<dbReference type="AlphaFoldDB" id="A0A7K1SUF1"/>
<dbReference type="EMBL" id="WPIK01000004">
    <property type="protein sequence ID" value="MVN20951.1"/>
    <property type="molecule type" value="Genomic_DNA"/>
</dbReference>
<evidence type="ECO:0000313" key="1">
    <source>
        <dbReference type="EMBL" id="MVN20951.1"/>
    </source>
</evidence>
<keyword evidence="2" id="KW-1185">Reference proteome</keyword>
<sequence length="173" mass="20371">MNAYKVKMIKKLSIGIGLVLIALFGKAEWTVAQSFRAPGRSMDTRSNFSNSNIDNTVGMHKIESIKFNYLSENMHLNSDEADKFWPLYNQYQKELTVLLHQKRQNMLNSQKNPQDIVNDNLDYDSKILAVKKHYNEEFSRILPPDKLMHLYKSERLFNDEMIKRLKNRKDDNN</sequence>
<name>A0A7K1SUF1_9SPHI</name>
<gene>
    <name evidence="1" type="ORF">GO621_05300</name>
</gene>
<dbReference type="RefSeq" id="WP_157564893.1">
    <property type="nucleotide sequence ID" value="NZ_WPIK01000004.1"/>
</dbReference>
<comment type="caution">
    <text evidence="1">The sequence shown here is derived from an EMBL/GenBank/DDBJ whole genome shotgun (WGS) entry which is preliminary data.</text>
</comment>
<proteinExistence type="predicted"/>
<evidence type="ECO:0000313" key="2">
    <source>
        <dbReference type="Proteomes" id="UP000462014"/>
    </source>
</evidence>
<protein>
    <recommendedName>
        <fullName evidence="3">Sensor of ECF-type sigma factor</fullName>
    </recommendedName>
</protein>
<organism evidence="1 2">
    <name type="scientific">Mucilaginibacter arboris</name>
    <dbReference type="NCBI Taxonomy" id="2682090"/>
    <lineage>
        <taxon>Bacteria</taxon>
        <taxon>Pseudomonadati</taxon>
        <taxon>Bacteroidota</taxon>
        <taxon>Sphingobacteriia</taxon>
        <taxon>Sphingobacteriales</taxon>
        <taxon>Sphingobacteriaceae</taxon>
        <taxon>Mucilaginibacter</taxon>
    </lineage>
</organism>
<evidence type="ECO:0008006" key="3">
    <source>
        <dbReference type="Google" id="ProtNLM"/>
    </source>
</evidence>
<dbReference type="Proteomes" id="UP000462014">
    <property type="component" value="Unassembled WGS sequence"/>
</dbReference>
<accession>A0A7K1SUF1</accession>
<reference evidence="1 2" key="1">
    <citation type="submission" date="2019-12" db="EMBL/GenBank/DDBJ databases">
        <title>Mucilaginibacter sp. HMF7410 genome sequencing and assembly.</title>
        <authorList>
            <person name="Kang H."/>
            <person name="Cha I."/>
            <person name="Kim H."/>
            <person name="Joh K."/>
        </authorList>
    </citation>
    <scope>NUCLEOTIDE SEQUENCE [LARGE SCALE GENOMIC DNA]</scope>
    <source>
        <strain evidence="1 2">HMF7410</strain>
    </source>
</reference>